<evidence type="ECO:0000256" key="4">
    <source>
        <dbReference type="ARBA" id="ARBA00022692"/>
    </source>
</evidence>
<keyword evidence="2 8" id="KW-0813">Transport</keyword>
<keyword evidence="4 8" id="KW-0812">Transmembrane</keyword>
<dbReference type="AlphaFoldDB" id="A0A2K8N8N9"/>
<keyword evidence="6 8" id="KW-1133">Transmembrane helix</keyword>
<evidence type="ECO:0000256" key="2">
    <source>
        <dbReference type="ARBA" id="ARBA00022448"/>
    </source>
</evidence>
<feature type="transmembrane region" description="Helical" evidence="8">
    <location>
        <begin position="188"/>
        <end position="207"/>
    </location>
</feature>
<feature type="transmembrane region" description="Helical" evidence="8">
    <location>
        <begin position="81"/>
        <end position="102"/>
    </location>
</feature>
<comment type="similarity">
    <text evidence="8">Belongs to the binding-protein-dependent transport system permease family.</text>
</comment>
<dbReference type="CDD" id="cd06261">
    <property type="entry name" value="TM_PBP2"/>
    <property type="match status" value="1"/>
</dbReference>
<dbReference type="KEGG" id="kyr:CVV65_12795"/>
<dbReference type="GO" id="GO:0043190">
    <property type="term" value="C:ATP-binding cassette (ABC) transporter complex"/>
    <property type="evidence" value="ECO:0007669"/>
    <property type="project" value="InterPro"/>
</dbReference>
<dbReference type="PANTHER" id="PTHR30614">
    <property type="entry name" value="MEMBRANE COMPONENT OF AMINO ACID ABC TRANSPORTER"/>
    <property type="match status" value="1"/>
</dbReference>
<evidence type="ECO:0000313" key="11">
    <source>
        <dbReference type="Proteomes" id="UP000231932"/>
    </source>
</evidence>
<dbReference type="InterPro" id="IPR035906">
    <property type="entry name" value="MetI-like_sf"/>
</dbReference>
<dbReference type="InterPro" id="IPR000515">
    <property type="entry name" value="MetI-like"/>
</dbReference>
<evidence type="ECO:0000313" key="10">
    <source>
        <dbReference type="EMBL" id="ATY85694.1"/>
    </source>
</evidence>
<feature type="transmembrane region" description="Helical" evidence="8">
    <location>
        <begin position="20"/>
        <end position="43"/>
    </location>
</feature>
<gene>
    <name evidence="10" type="ORF">CVV65_12795</name>
</gene>
<keyword evidence="5" id="KW-0029">Amino-acid transport</keyword>
<evidence type="ECO:0000256" key="8">
    <source>
        <dbReference type="RuleBase" id="RU363032"/>
    </source>
</evidence>
<dbReference type="PROSITE" id="PS50928">
    <property type="entry name" value="ABC_TM1"/>
    <property type="match status" value="1"/>
</dbReference>
<dbReference type="Pfam" id="PF00528">
    <property type="entry name" value="BPD_transp_1"/>
    <property type="match status" value="1"/>
</dbReference>
<evidence type="ECO:0000256" key="6">
    <source>
        <dbReference type="ARBA" id="ARBA00022989"/>
    </source>
</evidence>
<sequence length="219" mass="23835">MQSLFGLWQRYGESFLHGMLVTLELTVASLVVGLVVGGVLAFMRMSKIAPLRAIGAVYVEIVRSTPVIVELFFVYYSLAQIGIIIPGVEAAVIVLGGFYGALYSEIFRSGLMSVDFGQREAAEALGLRRRTTLLRVIVPQSLLAILPPGTSAAIDLVKDTALVITIGVGELMYQAYQAGSETFQYTNVFLIAGVLYFIVCYGLSLTVRRWERRVKAAGA</sequence>
<evidence type="ECO:0000256" key="5">
    <source>
        <dbReference type="ARBA" id="ARBA00022970"/>
    </source>
</evidence>
<reference evidence="11" key="1">
    <citation type="submission" date="2017-11" db="EMBL/GenBank/DDBJ databases">
        <title>Complete Genome Sequence of Kyrpidia sp. Strain EA-1, a thermophilic, hydrogen-oxidizing Bacterium, isolated from the Azores.</title>
        <authorList>
            <person name="Reiner J.E."/>
            <person name="Lapp C.J."/>
            <person name="Bunk B."/>
            <person name="Gescher J."/>
        </authorList>
    </citation>
    <scope>NUCLEOTIDE SEQUENCE [LARGE SCALE GENOMIC DNA]</scope>
    <source>
        <strain evidence="11">EA-1</strain>
    </source>
</reference>
<evidence type="ECO:0000256" key="3">
    <source>
        <dbReference type="ARBA" id="ARBA00022475"/>
    </source>
</evidence>
<keyword evidence="7 8" id="KW-0472">Membrane</keyword>
<evidence type="ECO:0000259" key="9">
    <source>
        <dbReference type="PROSITE" id="PS50928"/>
    </source>
</evidence>
<dbReference type="InterPro" id="IPR043429">
    <property type="entry name" value="ArtM/GltK/GlnP/TcyL/YhdX-like"/>
</dbReference>
<dbReference type="EMBL" id="CP024955">
    <property type="protein sequence ID" value="ATY85694.1"/>
    <property type="molecule type" value="Genomic_DNA"/>
</dbReference>
<feature type="domain" description="ABC transmembrane type-1" evidence="9">
    <location>
        <begin position="19"/>
        <end position="207"/>
    </location>
</feature>
<dbReference type="GO" id="GO:0022857">
    <property type="term" value="F:transmembrane transporter activity"/>
    <property type="evidence" value="ECO:0007669"/>
    <property type="project" value="InterPro"/>
</dbReference>
<dbReference type="RefSeq" id="WP_100668454.1">
    <property type="nucleotide sequence ID" value="NZ_CP024955.1"/>
</dbReference>
<protein>
    <submittedName>
        <fullName evidence="10">Amino acid ABC transporter permease</fullName>
    </submittedName>
</protein>
<proteinExistence type="inferred from homology"/>
<dbReference type="InterPro" id="IPR010065">
    <property type="entry name" value="AA_ABC_transptr_permease_3TM"/>
</dbReference>
<name>A0A2K8N8N9_9BACL</name>
<dbReference type="GO" id="GO:0006865">
    <property type="term" value="P:amino acid transport"/>
    <property type="evidence" value="ECO:0007669"/>
    <property type="project" value="UniProtKB-KW"/>
</dbReference>
<dbReference type="PANTHER" id="PTHR30614:SF0">
    <property type="entry name" value="L-CYSTINE TRANSPORT SYSTEM PERMEASE PROTEIN TCYL"/>
    <property type="match status" value="1"/>
</dbReference>
<keyword evidence="3" id="KW-1003">Cell membrane</keyword>
<dbReference type="NCBIfam" id="TIGR01726">
    <property type="entry name" value="HEQRo_perm_3TM"/>
    <property type="match status" value="1"/>
</dbReference>
<keyword evidence="11" id="KW-1185">Reference proteome</keyword>
<evidence type="ECO:0000256" key="7">
    <source>
        <dbReference type="ARBA" id="ARBA00023136"/>
    </source>
</evidence>
<dbReference type="OrthoDB" id="9805999at2"/>
<dbReference type="Proteomes" id="UP000231932">
    <property type="component" value="Chromosome"/>
</dbReference>
<organism evidence="10 11">
    <name type="scientific">Kyrpidia spormannii</name>
    <dbReference type="NCBI Taxonomy" id="2055160"/>
    <lineage>
        <taxon>Bacteria</taxon>
        <taxon>Bacillati</taxon>
        <taxon>Bacillota</taxon>
        <taxon>Bacilli</taxon>
        <taxon>Bacillales</taxon>
        <taxon>Alicyclobacillaceae</taxon>
        <taxon>Kyrpidia</taxon>
    </lineage>
</organism>
<evidence type="ECO:0000256" key="1">
    <source>
        <dbReference type="ARBA" id="ARBA00004651"/>
    </source>
</evidence>
<dbReference type="SUPFAM" id="SSF161098">
    <property type="entry name" value="MetI-like"/>
    <property type="match status" value="1"/>
</dbReference>
<accession>A0A2K8N8N9</accession>
<feature type="transmembrane region" description="Helical" evidence="8">
    <location>
        <begin position="55"/>
        <end position="75"/>
    </location>
</feature>
<comment type="subcellular location">
    <subcellularLocation>
        <location evidence="1 8">Cell membrane</location>
        <topology evidence="1 8">Multi-pass membrane protein</topology>
    </subcellularLocation>
</comment>
<dbReference type="Gene3D" id="1.10.3720.10">
    <property type="entry name" value="MetI-like"/>
    <property type="match status" value="1"/>
</dbReference>